<dbReference type="Gene3D" id="1.20.1560.10">
    <property type="entry name" value="ABC transporter type 1, transmembrane domain"/>
    <property type="match status" value="1"/>
</dbReference>
<evidence type="ECO:0000259" key="9">
    <source>
        <dbReference type="PROSITE" id="PS50893"/>
    </source>
</evidence>
<feature type="domain" description="ABC transporter" evidence="9">
    <location>
        <begin position="353"/>
        <end position="587"/>
    </location>
</feature>
<dbReference type="GO" id="GO:0005524">
    <property type="term" value="F:ATP binding"/>
    <property type="evidence" value="ECO:0007669"/>
    <property type="project" value="UniProtKB-KW"/>
</dbReference>
<reference evidence="11" key="1">
    <citation type="submission" date="2023-02" db="EMBL/GenBank/DDBJ databases">
        <title>Tahibacter soli sp. nov. isolated from soil.</title>
        <authorList>
            <person name="Baek J.H."/>
            <person name="Lee J.K."/>
            <person name="Choi D.G."/>
            <person name="Jeon C.O."/>
        </authorList>
    </citation>
    <scope>NUCLEOTIDE SEQUENCE</scope>
    <source>
        <strain evidence="11">BL</strain>
    </source>
</reference>
<dbReference type="InterPro" id="IPR039421">
    <property type="entry name" value="Type_1_exporter"/>
</dbReference>
<dbReference type="InterPro" id="IPR003439">
    <property type="entry name" value="ABC_transporter-like_ATP-bd"/>
</dbReference>
<accession>A0A9X3YRW5</accession>
<dbReference type="Gene3D" id="3.40.50.300">
    <property type="entry name" value="P-loop containing nucleotide triphosphate hydrolases"/>
    <property type="match status" value="1"/>
</dbReference>
<feature type="transmembrane region" description="Helical" evidence="8">
    <location>
        <begin position="178"/>
        <end position="194"/>
    </location>
</feature>
<dbReference type="PROSITE" id="PS50893">
    <property type="entry name" value="ABC_TRANSPORTER_2"/>
    <property type="match status" value="1"/>
</dbReference>
<dbReference type="SMART" id="SM00382">
    <property type="entry name" value="AAA"/>
    <property type="match status" value="1"/>
</dbReference>
<dbReference type="SUPFAM" id="SSF90123">
    <property type="entry name" value="ABC transporter transmembrane region"/>
    <property type="match status" value="1"/>
</dbReference>
<keyword evidence="12" id="KW-1185">Reference proteome</keyword>
<evidence type="ECO:0000256" key="8">
    <source>
        <dbReference type="SAM" id="Phobius"/>
    </source>
</evidence>
<keyword evidence="3 8" id="KW-0812">Transmembrane</keyword>
<dbReference type="EMBL" id="JAOVZO020000020">
    <property type="protein sequence ID" value="MDC8015226.1"/>
    <property type="molecule type" value="Genomic_DNA"/>
</dbReference>
<keyword evidence="6 8" id="KW-1133">Transmembrane helix</keyword>
<dbReference type="InterPro" id="IPR003593">
    <property type="entry name" value="AAA+_ATPase"/>
</dbReference>
<dbReference type="Pfam" id="PF00005">
    <property type="entry name" value="ABC_tran"/>
    <property type="match status" value="1"/>
</dbReference>
<keyword evidence="5 11" id="KW-0067">ATP-binding</keyword>
<dbReference type="RefSeq" id="WP_263544240.1">
    <property type="nucleotide sequence ID" value="NZ_JAOVZO020000020.1"/>
</dbReference>
<protein>
    <submittedName>
        <fullName evidence="11">ABC transporter ATP-binding protein</fullName>
    </submittedName>
</protein>
<evidence type="ECO:0000256" key="4">
    <source>
        <dbReference type="ARBA" id="ARBA00022741"/>
    </source>
</evidence>
<dbReference type="SUPFAM" id="SSF52540">
    <property type="entry name" value="P-loop containing nucleoside triphosphate hydrolases"/>
    <property type="match status" value="1"/>
</dbReference>
<dbReference type="FunFam" id="3.40.50.300:FF:000287">
    <property type="entry name" value="Multidrug ABC transporter ATP-binding protein"/>
    <property type="match status" value="1"/>
</dbReference>
<feature type="domain" description="ABC transmembrane type-1" evidence="10">
    <location>
        <begin position="26"/>
        <end position="319"/>
    </location>
</feature>
<dbReference type="GO" id="GO:0090374">
    <property type="term" value="P:oligopeptide export from mitochondrion"/>
    <property type="evidence" value="ECO:0007669"/>
    <property type="project" value="TreeGrafter"/>
</dbReference>
<evidence type="ECO:0000256" key="1">
    <source>
        <dbReference type="ARBA" id="ARBA00004651"/>
    </source>
</evidence>
<proteinExistence type="predicted"/>
<evidence type="ECO:0000313" key="11">
    <source>
        <dbReference type="EMBL" id="MDC8015226.1"/>
    </source>
</evidence>
<dbReference type="Proteomes" id="UP001139971">
    <property type="component" value="Unassembled WGS sequence"/>
</dbReference>
<evidence type="ECO:0000256" key="5">
    <source>
        <dbReference type="ARBA" id="ARBA00022840"/>
    </source>
</evidence>
<dbReference type="AlphaFoldDB" id="A0A9X3YRW5"/>
<dbReference type="PROSITE" id="PS50929">
    <property type="entry name" value="ABC_TM1F"/>
    <property type="match status" value="1"/>
</dbReference>
<dbReference type="InterPro" id="IPR036640">
    <property type="entry name" value="ABC1_TM_sf"/>
</dbReference>
<dbReference type="InterPro" id="IPR011527">
    <property type="entry name" value="ABC1_TM_dom"/>
</dbReference>
<evidence type="ECO:0000259" key="10">
    <source>
        <dbReference type="PROSITE" id="PS50929"/>
    </source>
</evidence>
<feature type="transmembrane region" description="Helical" evidence="8">
    <location>
        <begin position="155"/>
        <end position="172"/>
    </location>
</feature>
<evidence type="ECO:0000256" key="2">
    <source>
        <dbReference type="ARBA" id="ARBA00022448"/>
    </source>
</evidence>
<dbReference type="CDD" id="cd18565">
    <property type="entry name" value="ABC_6TM_exporter_like"/>
    <property type="match status" value="1"/>
</dbReference>
<dbReference type="PANTHER" id="PTHR43394:SF7">
    <property type="entry name" value="ABC TRANSPORTER B FAMILY MEMBER 28"/>
    <property type="match status" value="1"/>
</dbReference>
<gene>
    <name evidence="11" type="ORF">OD750_022015</name>
</gene>
<dbReference type="InterPro" id="IPR027417">
    <property type="entry name" value="P-loop_NTPase"/>
</dbReference>
<dbReference type="GO" id="GO:0005886">
    <property type="term" value="C:plasma membrane"/>
    <property type="evidence" value="ECO:0007669"/>
    <property type="project" value="UniProtKB-SubCell"/>
</dbReference>
<evidence type="ECO:0000256" key="3">
    <source>
        <dbReference type="ARBA" id="ARBA00022692"/>
    </source>
</evidence>
<sequence length="597" mass="64853">MPSSTSSFAALWQLIRYARPHRARLVAATLCSVANKLFDVAPEILIGIAIDVVVRGQGSFVAGFGVTDPLHQVYLLGALTLAIWVFESVFEFAYLVLWRNLAQTLQHELRTSAYAHVQNLDLAYFEDRSSGGLVAVLNDDVNQLERFLNGGASELIQVVVTVIACGAVFFAISPQIAVLAFTPIPVILWGAFYFQRKAGPRYDVVREKVAVLSGRLANNLAGIATIKSFAAESRESARLDVESRAYVDANRRAIRLSSAFVPLIRMAILFGFLCTFVRGGQLVLEGHLQAGFYAVLVFLTQRLLWPLTRLADTVDLYERAMASTRRILALLGTPVQIRDTGTLAPAQPARGAVSLRNVHFAYANGAAVLHGVDLDVPAGTTVALVGATGGGKSSLIKLLLRFYEPTVGEILLDGEPLARYRLAWLRAQIGWVAQDVFLFDGSVRDNIAYGRAGASDDDIVAAAKAAEAHDFIMRLPQGYDTPVGERGVKLSGGQRQRLSIARALLKDPPILLLDEATSAVDNDTEAAIQRSLARLAHQRTVIVIAHRLSTIVYADQIVVVENGRIVERGRHGDLVRHGGVYAALWNVQTGEAAAVRE</sequence>
<dbReference type="GO" id="GO:0015421">
    <property type="term" value="F:ABC-type oligopeptide transporter activity"/>
    <property type="evidence" value="ECO:0007669"/>
    <property type="project" value="TreeGrafter"/>
</dbReference>
<dbReference type="Pfam" id="PF00664">
    <property type="entry name" value="ABC_membrane"/>
    <property type="match status" value="1"/>
</dbReference>
<dbReference type="PROSITE" id="PS00211">
    <property type="entry name" value="ABC_TRANSPORTER_1"/>
    <property type="match status" value="1"/>
</dbReference>
<evidence type="ECO:0000256" key="6">
    <source>
        <dbReference type="ARBA" id="ARBA00022989"/>
    </source>
</evidence>
<evidence type="ECO:0000313" key="12">
    <source>
        <dbReference type="Proteomes" id="UP001139971"/>
    </source>
</evidence>
<dbReference type="PANTHER" id="PTHR43394">
    <property type="entry name" value="ATP-DEPENDENT PERMEASE MDL1, MITOCHONDRIAL"/>
    <property type="match status" value="1"/>
</dbReference>
<name>A0A9X3YRW5_9GAMM</name>
<keyword evidence="4" id="KW-0547">Nucleotide-binding</keyword>
<dbReference type="GO" id="GO:0016887">
    <property type="term" value="F:ATP hydrolysis activity"/>
    <property type="evidence" value="ECO:0007669"/>
    <property type="project" value="InterPro"/>
</dbReference>
<dbReference type="InterPro" id="IPR017871">
    <property type="entry name" value="ABC_transporter-like_CS"/>
</dbReference>
<evidence type="ECO:0000256" key="7">
    <source>
        <dbReference type="ARBA" id="ARBA00023136"/>
    </source>
</evidence>
<comment type="caution">
    <text evidence="11">The sequence shown here is derived from an EMBL/GenBank/DDBJ whole genome shotgun (WGS) entry which is preliminary data.</text>
</comment>
<feature type="transmembrane region" description="Helical" evidence="8">
    <location>
        <begin position="73"/>
        <end position="97"/>
    </location>
</feature>
<feature type="transmembrane region" description="Helical" evidence="8">
    <location>
        <begin position="259"/>
        <end position="278"/>
    </location>
</feature>
<comment type="subcellular location">
    <subcellularLocation>
        <location evidence="1">Cell membrane</location>
        <topology evidence="1">Multi-pass membrane protein</topology>
    </subcellularLocation>
</comment>
<keyword evidence="2" id="KW-0813">Transport</keyword>
<organism evidence="11 12">
    <name type="scientific">Tahibacter soli</name>
    <dbReference type="NCBI Taxonomy" id="2983605"/>
    <lineage>
        <taxon>Bacteria</taxon>
        <taxon>Pseudomonadati</taxon>
        <taxon>Pseudomonadota</taxon>
        <taxon>Gammaproteobacteria</taxon>
        <taxon>Lysobacterales</taxon>
        <taxon>Rhodanobacteraceae</taxon>
        <taxon>Tahibacter</taxon>
    </lineage>
</organism>
<keyword evidence="7 8" id="KW-0472">Membrane</keyword>